<comment type="caution">
    <text evidence="2">The sequence shown here is derived from an EMBL/GenBank/DDBJ whole genome shotgun (WGS) entry which is preliminary data.</text>
</comment>
<name>A0ABV2ZMS6_9ACTN</name>
<protein>
    <submittedName>
        <fullName evidence="2">Uncharacterized protein</fullName>
    </submittedName>
</protein>
<organism evidence="2 3">
    <name type="scientific">Streptomyces sp. 900129855</name>
    <dbReference type="NCBI Taxonomy" id="3155129"/>
    <lineage>
        <taxon>Bacteria</taxon>
        <taxon>Bacillati</taxon>
        <taxon>Actinomycetota</taxon>
        <taxon>Actinomycetes</taxon>
        <taxon>Kitasatosporales</taxon>
        <taxon>Streptomycetaceae</taxon>
        <taxon>Streptomyces</taxon>
    </lineage>
</organism>
<evidence type="ECO:0000313" key="2">
    <source>
        <dbReference type="EMBL" id="MEU3783375.1"/>
    </source>
</evidence>
<gene>
    <name evidence="2" type="ORF">AB0E89_22980</name>
</gene>
<feature type="region of interest" description="Disordered" evidence="1">
    <location>
        <begin position="112"/>
        <end position="133"/>
    </location>
</feature>
<dbReference type="EMBL" id="JBEZVE010000012">
    <property type="protein sequence ID" value="MEU3783375.1"/>
    <property type="molecule type" value="Genomic_DNA"/>
</dbReference>
<sequence length="133" mass="14614">MEPSNRTVVTVAHHETVHARELDSGDVFTLPGAPTTPLTITGTIRHTVISAELTLLALPLPGRTEPLHLPATTPVHPHRMVRRYSLRCLLCSKTEDIELDLPRDGRPLSFVCGDHIPDPGPAEDNPGEREPNR</sequence>
<keyword evidence="3" id="KW-1185">Reference proteome</keyword>
<reference evidence="2 3" key="1">
    <citation type="submission" date="2024-06" db="EMBL/GenBank/DDBJ databases">
        <title>The Natural Products Discovery Center: Release of the First 8490 Sequenced Strains for Exploring Actinobacteria Biosynthetic Diversity.</title>
        <authorList>
            <person name="Kalkreuter E."/>
            <person name="Kautsar S.A."/>
            <person name="Yang D."/>
            <person name="Bader C.D."/>
            <person name="Teijaro C.N."/>
            <person name="Fluegel L."/>
            <person name="Davis C.M."/>
            <person name="Simpson J.R."/>
            <person name="Lauterbach L."/>
            <person name="Steele A.D."/>
            <person name="Gui C."/>
            <person name="Meng S."/>
            <person name="Li G."/>
            <person name="Viehrig K."/>
            <person name="Ye F."/>
            <person name="Su P."/>
            <person name="Kiefer A.F."/>
            <person name="Nichols A."/>
            <person name="Cepeda A.J."/>
            <person name="Yan W."/>
            <person name="Fan B."/>
            <person name="Jiang Y."/>
            <person name="Adhikari A."/>
            <person name="Zheng C.-J."/>
            <person name="Schuster L."/>
            <person name="Cowan T.M."/>
            <person name="Smanski M.J."/>
            <person name="Chevrette M.G."/>
            <person name="De Carvalho L.P.S."/>
            <person name="Shen B."/>
        </authorList>
    </citation>
    <scope>NUCLEOTIDE SEQUENCE [LARGE SCALE GENOMIC DNA]</scope>
    <source>
        <strain evidence="2 3">NPDC033843</strain>
    </source>
</reference>
<evidence type="ECO:0000256" key="1">
    <source>
        <dbReference type="SAM" id="MobiDB-lite"/>
    </source>
</evidence>
<dbReference type="RefSeq" id="WP_361704490.1">
    <property type="nucleotide sequence ID" value="NZ_JBEZVE010000012.1"/>
</dbReference>
<dbReference type="Proteomes" id="UP001550739">
    <property type="component" value="Unassembled WGS sequence"/>
</dbReference>
<proteinExistence type="predicted"/>
<evidence type="ECO:0000313" key="3">
    <source>
        <dbReference type="Proteomes" id="UP001550739"/>
    </source>
</evidence>
<accession>A0ABV2ZMS6</accession>